<feature type="region of interest" description="Disordered" evidence="1">
    <location>
        <begin position="76"/>
        <end position="98"/>
    </location>
</feature>
<feature type="non-terminal residue" evidence="2">
    <location>
        <position position="1"/>
    </location>
</feature>
<feature type="non-terminal residue" evidence="2">
    <location>
        <position position="98"/>
    </location>
</feature>
<sequence>QSYNRNPTRKNQHKNCPTKDDPRVAAALIEYQHHNITDKFAIRDLLLAEHRITMRYASQVTTQEMPETQKRQLLLDELVNDPMRRQGPQRVKESIAMD</sequence>
<dbReference type="InParanoid" id="A0A165BUB9"/>
<dbReference type="STRING" id="1314785.A0A165BUB9"/>
<reference evidence="2 3" key="1">
    <citation type="journal article" date="2016" name="Mol. Biol. Evol.">
        <title>Comparative Genomics of Early-Diverging Mushroom-Forming Fungi Provides Insights into the Origins of Lignocellulose Decay Capabilities.</title>
        <authorList>
            <person name="Nagy L.G."/>
            <person name="Riley R."/>
            <person name="Tritt A."/>
            <person name="Adam C."/>
            <person name="Daum C."/>
            <person name="Floudas D."/>
            <person name="Sun H."/>
            <person name="Yadav J.S."/>
            <person name="Pangilinan J."/>
            <person name="Larsson K.H."/>
            <person name="Matsuura K."/>
            <person name="Barry K."/>
            <person name="Labutti K."/>
            <person name="Kuo R."/>
            <person name="Ohm R.A."/>
            <person name="Bhattacharya S.S."/>
            <person name="Shirouzu T."/>
            <person name="Yoshinaga Y."/>
            <person name="Martin F.M."/>
            <person name="Grigoriev I.V."/>
            <person name="Hibbett D.S."/>
        </authorList>
    </citation>
    <scope>NUCLEOTIDE SEQUENCE [LARGE SCALE GENOMIC DNA]</scope>
    <source>
        <strain evidence="2 3">93-53</strain>
    </source>
</reference>
<accession>A0A165BUB9</accession>
<dbReference type="EMBL" id="KV427661">
    <property type="protein sequence ID" value="KZT01665.1"/>
    <property type="molecule type" value="Genomic_DNA"/>
</dbReference>
<name>A0A165BUB9_9APHY</name>
<evidence type="ECO:0000256" key="1">
    <source>
        <dbReference type="SAM" id="MobiDB-lite"/>
    </source>
</evidence>
<dbReference type="GeneID" id="63820305"/>
<evidence type="ECO:0000313" key="3">
    <source>
        <dbReference type="Proteomes" id="UP000076871"/>
    </source>
</evidence>
<evidence type="ECO:0000313" key="2">
    <source>
        <dbReference type="EMBL" id="KZT01665.1"/>
    </source>
</evidence>
<dbReference type="Proteomes" id="UP000076871">
    <property type="component" value="Unassembled WGS sequence"/>
</dbReference>
<dbReference type="OrthoDB" id="5392716at2759"/>
<gene>
    <name evidence="2" type="ORF">LAESUDRAFT_621167</name>
</gene>
<protein>
    <submittedName>
        <fullName evidence="2">Uncharacterized protein</fullName>
    </submittedName>
</protein>
<organism evidence="2 3">
    <name type="scientific">Laetiporus sulphureus 93-53</name>
    <dbReference type="NCBI Taxonomy" id="1314785"/>
    <lineage>
        <taxon>Eukaryota</taxon>
        <taxon>Fungi</taxon>
        <taxon>Dikarya</taxon>
        <taxon>Basidiomycota</taxon>
        <taxon>Agaricomycotina</taxon>
        <taxon>Agaricomycetes</taxon>
        <taxon>Polyporales</taxon>
        <taxon>Laetiporus</taxon>
    </lineage>
</organism>
<feature type="region of interest" description="Disordered" evidence="1">
    <location>
        <begin position="1"/>
        <end position="21"/>
    </location>
</feature>
<keyword evidence="3" id="KW-1185">Reference proteome</keyword>
<dbReference type="AlphaFoldDB" id="A0A165BUB9"/>
<dbReference type="RefSeq" id="XP_040759405.1">
    <property type="nucleotide sequence ID" value="XM_040903274.1"/>
</dbReference>
<proteinExistence type="predicted"/>